<gene>
    <name evidence="1" type="ORF">QWF21_03335</name>
</gene>
<name>A0ABU7JC80_9GAMM</name>
<evidence type="ECO:0000313" key="1">
    <source>
        <dbReference type="EMBL" id="MEE2023265.1"/>
    </source>
</evidence>
<evidence type="ECO:0000313" key="2">
    <source>
        <dbReference type="Proteomes" id="UP001339167"/>
    </source>
</evidence>
<protein>
    <recommendedName>
        <fullName evidence="3">Ankyrin repeat domain-containing protein</fullName>
    </recommendedName>
</protein>
<proteinExistence type="predicted"/>
<keyword evidence="2" id="KW-1185">Reference proteome</keyword>
<dbReference type="Gene3D" id="1.25.40.20">
    <property type="entry name" value="Ankyrin repeat-containing domain"/>
    <property type="match status" value="1"/>
</dbReference>
<comment type="caution">
    <text evidence="1">The sequence shown here is derived from an EMBL/GenBank/DDBJ whole genome shotgun (WGS) entry which is preliminary data.</text>
</comment>
<dbReference type="SUPFAM" id="SSF48403">
    <property type="entry name" value="Ankyrin repeat"/>
    <property type="match status" value="1"/>
</dbReference>
<dbReference type="RefSeq" id="WP_330086621.1">
    <property type="nucleotide sequence ID" value="NZ_JAUGZK010000002.1"/>
</dbReference>
<accession>A0ABU7JC80</accession>
<evidence type="ECO:0008006" key="3">
    <source>
        <dbReference type="Google" id="ProtNLM"/>
    </source>
</evidence>
<dbReference type="InterPro" id="IPR036770">
    <property type="entry name" value="Ankyrin_rpt-contain_sf"/>
</dbReference>
<dbReference type="Proteomes" id="UP001339167">
    <property type="component" value="Unassembled WGS sequence"/>
</dbReference>
<organism evidence="1 2">
    <name type="scientific">Alkalimonas mucilaginosa</name>
    <dbReference type="NCBI Taxonomy" id="3057676"/>
    <lineage>
        <taxon>Bacteria</taxon>
        <taxon>Pseudomonadati</taxon>
        <taxon>Pseudomonadota</taxon>
        <taxon>Gammaproteobacteria</taxon>
        <taxon>Alkalimonas</taxon>
    </lineage>
</organism>
<reference evidence="1 2" key="1">
    <citation type="submission" date="2023-06" db="EMBL/GenBank/DDBJ databases">
        <title>Alkalimonas sp., MEB004 an alkaliphilic bacterium isolated from Lonar Lake, India.</title>
        <authorList>
            <person name="Joshi A."/>
            <person name="Thite S."/>
        </authorList>
    </citation>
    <scope>NUCLEOTIDE SEQUENCE [LARGE SCALE GENOMIC DNA]</scope>
    <source>
        <strain evidence="1 2">MEB004</strain>
    </source>
</reference>
<sequence>MIPPHYYEGDRLFFKSIDTAEIAEYFTADSILMASEPGANRLLAATFLDDYVALKSLLSEDPSIIQTNTALAEKVFIIAMSRKQYELVALLLETGMDANSTTAEGVSFLDFAFMLLDPQLVALLSRYNGQLSAKFQCTNGHKELFEFTKAFHGDLVTDQEIQIFLDNIQDAASLPGPSCPYAGDGDSYN</sequence>
<dbReference type="EMBL" id="JAUGZK010000002">
    <property type="protein sequence ID" value="MEE2023265.1"/>
    <property type="molecule type" value="Genomic_DNA"/>
</dbReference>